<keyword evidence="3" id="KW-1133">Transmembrane helix</keyword>
<gene>
    <name evidence="4" type="ORF">pqer_cds_604</name>
</gene>
<reference evidence="4" key="1">
    <citation type="journal article" date="2018" name="Nat. Commun.">
        <title>Diversity and evolution of the emerging Pandoraviridae family.</title>
        <authorList>
            <person name="Legendre M."/>
            <person name="Fabre E."/>
            <person name="Poirot O."/>
            <person name="Jeudy S."/>
            <person name="Lartigue A."/>
            <person name="Alempic J.M."/>
            <person name="Beucher L."/>
            <person name="Philippe N."/>
            <person name="Bertaux L."/>
            <person name="Christo-Foroux E."/>
            <person name="Labadie K."/>
            <person name="Coute Y."/>
            <person name="Abergel C."/>
            <person name="Claverie J.M."/>
        </authorList>
    </citation>
    <scope>NUCLEOTIDE SEQUENCE [LARGE SCALE GENOMIC DNA]</scope>
    <source>
        <strain evidence="4">Quercus</strain>
    </source>
</reference>
<feature type="compositionally biased region" description="Basic and acidic residues" evidence="2">
    <location>
        <begin position="403"/>
        <end position="422"/>
    </location>
</feature>
<protein>
    <submittedName>
        <fullName evidence="4">F-box domain containing protein</fullName>
    </submittedName>
</protein>
<feature type="region of interest" description="Disordered" evidence="2">
    <location>
        <begin position="403"/>
        <end position="423"/>
    </location>
</feature>
<proteinExistence type="predicted"/>
<dbReference type="GeneID" id="36844167"/>
<dbReference type="Proteomes" id="UP000248852">
    <property type="component" value="Segment"/>
</dbReference>
<sequence length="585" mass="64255">MDPTDVNMRANKRRRADDMACPTVTDINVWDLLADEHVMAIFSWCAPADLGRLSVVDWRLRHLALDERLWKTVYETTFPPCGTRCIAALGKSVAGLDIAALVDRGLDLLLHPTNTTEGCVLPLPESVRKLGAIVRPTLSGCHHHWHDVISVRGYRWAYAVAAVHRPRFFGPHLDGSPACLVGRTLNNDHRGDLIVGERRDAYVAHGYATVDATTFLPSGTIYNTIRAQGVSGQWTRGHPDGHAVAWCSLAYDSDDDVCLRDRCVGFYQGHWAQGRPHRVGTLIAPDYNDGRPKCGGPLVVRHGPWHHGVPGRGTRAWSVVAQKNRPSAGMGIADVDITPAAVGIVRAIDGRVAFIGNFSHGKPAVGLLMDRDGRVVYRGDVHTIHATRKGRLFLPDGRTVDFGEWKSEPTKKPPSRNDRDGPRLTVTYSNGDRLHCRGVAAQLVESVCADGRAYRPPLGWDTAPCCLVYTKPTQDLATRLLLQDTPFVLAPEHAILAAHKHIPDGVFWPRIASPDEALAYSSFWITWPSTTALCGCDAARPCVCCGASTTFPPPQVHNIKLFFLIYSFFFLSHSALAPLSVVIFL</sequence>
<keyword evidence="3" id="KW-0472">Membrane</keyword>
<evidence type="ECO:0000256" key="2">
    <source>
        <dbReference type="SAM" id="MobiDB-lite"/>
    </source>
</evidence>
<evidence type="ECO:0000313" key="4">
    <source>
        <dbReference type="EMBL" id="AVK75026.1"/>
    </source>
</evidence>
<name>A0A2U7U9B9_9VIRU</name>
<dbReference type="KEGG" id="vg:36844167"/>
<evidence type="ECO:0000256" key="1">
    <source>
        <dbReference type="ARBA" id="ARBA00022737"/>
    </source>
</evidence>
<dbReference type="InterPro" id="IPR003409">
    <property type="entry name" value="MORN"/>
</dbReference>
<dbReference type="Gene3D" id="1.20.1280.50">
    <property type="match status" value="1"/>
</dbReference>
<organism evidence="4">
    <name type="scientific">Pandoravirus quercus</name>
    <dbReference type="NCBI Taxonomy" id="2107709"/>
    <lineage>
        <taxon>Viruses</taxon>
        <taxon>Pandoravirus</taxon>
    </lineage>
</organism>
<dbReference type="SUPFAM" id="SSF81383">
    <property type="entry name" value="F-box domain"/>
    <property type="match status" value="1"/>
</dbReference>
<dbReference type="InterPro" id="IPR036047">
    <property type="entry name" value="F-box-like_dom_sf"/>
</dbReference>
<feature type="transmembrane region" description="Helical" evidence="3">
    <location>
        <begin position="561"/>
        <end position="584"/>
    </location>
</feature>
<dbReference type="RefSeq" id="YP_009483295.1">
    <property type="nucleotide sequence ID" value="NC_037667.1"/>
</dbReference>
<keyword evidence="3" id="KW-0812">Transmembrane</keyword>
<dbReference type="EMBL" id="MG011689">
    <property type="protein sequence ID" value="AVK75026.1"/>
    <property type="molecule type" value="Genomic_DNA"/>
</dbReference>
<accession>A0A2U7U9B9</accession>
<dbReference type="Pfam" id="PF02493">
    <property type="entry name" value="MORN"/>
    <property type="match status" value="2"/>
</dbReference>
<keyword evidence="1" id="KW-0677">Repeat</keyword>
<evidence type="ECO:0000256" key="3">
    <source>
        <dbReference type="SAM" id="Phobius"/>
    </source>
</evidence>